<comment type="caution">
    <text evidence="2">The sequence shown here is derived from an EMBL/GenBank/DDBJ whole genome shotgun (WGS) entry which is preliminary data.</text>
</comment>
<keyword evidence="3" id="KW-1185">Reference proteome</keyword>
<feature type="chain" id="PRO_5001776401" evidence="1">
    <location>
        <begin position="18"/>
        <end position="111"/>
    </location>
</feature>
<dbReference type="eggNOG" id="ENOG5033AR2">
    <property type="taxonomic scope" value="Bacteria"/>
</dbReference>
<dbReference type="EMBL" id="APNK01000038">
    <property type="protein sequence ID" value="KEZ76154.1"/>
    <property type="molecule type" value="Genomic_DNA"/>
</dbReference>
<dbReference type="PATRIC" id="fig|1304275.5.peg.3378"/>
<sequence length="111" mass="10967">MIAAAAALVGVSSIAGAAPAPSERSSTIGNGLGAPVSAQTLSAYRGGHVFQLSEANLSAQLSDNQASNNITGSNVVGTQAFSGSSGIPTVIQNSGNNVIIQNATILNLQMQ</sequence>
<evidence type="ECO:0000313" key="3">
    <source>
        <dbReference type="Proteomes" id="UP000028302"/>
    </source>
</evidence>
<protein>
    <submittedName>
        <fullName evidence="2">Signal peptide protein</fullName>
    </submittedName>
</protein>
<reference evidence="2 3" key="1">
    <citation type="submission" date="2013-03" db="EMBL/GenBank/DDBJ databases">
        <title>Salinisphaera hydrothermalis C41B8 Genome Sequencing.</title>
        <authorList>
            <person name="Li C."/>
            <person name="Lai Q."/>
            <person name="Shao Z."/>
        </authorList>
    </citation>
    <scope>NUCLEOTIDE SEQUENCE [LARGE SCALE GENOMIC DNA]</scope>
    <source>
        <strain evidence="2 3">C41B8</strain>
    </source>
</reference>
<dbReference type="AlphaFoldDB" id="A0A084IHH0"/>
<dbReference type="Proteomes" id="UP000028302">
    <property type="component" value="Unassembled WGS sequence"/>
</dbReference>
<feature type="signal peptide" evidence="1">
    <location>
        <begin position="1"/>
        <end position="17"/>
    </location>
</feature>
<name>A0A084IHH0_SALHC</name>
<dbReference type="RefSeq" id="WP_051883687.1">
    <property type="nucleotide sequence ID" value="NZ_APNK01000038.1"/>
</dbReference>
<evidence type="ECO:0000256" key="1">
    <source>
        <dbReference type="SAM" id="SignalP"/>
    </source>
</evidence>
<keyword evidence="1" id="KW-0732">Signal</keyword>
<evidence type="ECO:0000313" key="2">
    <source>
        <dbReference type="EMBL" id="KEZ76154.1"/>
    </source>
</evidence>
<dbReference type="STRING" id="1304275.C41B8_16499"/>
<accession>A0A084IHH0</accession>
<gene>
    <name evidence="2" type="ORF">C41B8_16499</name>
</gene>
<dbReference type="OrthoDB" id="5786382at2"/>
<proteinExistence type="predicted"/>
<organism evidence="2 3">
    <name type="scientific">Salinisphaera hydrothermalis (strain C41B8)</name>
    <dbReference type="NCBI Taxonomy" id="1304275"/>
    <lineage>
        <taxon>Bacteria</taxon>
        <taxon>Pseudomonadati</taxon>
        <taxon>Pseudomonadota</taxon>
        <taxon>Gammaproteobacteria</taxon>
        <taxon>Salinisphaerales</taxon>
        <taxon>Salinisphaeraceae</taxon>
        <taxon>Salinisphaera</taxon>
    </lineage>
</organism>